<organism evidence="1">
    <name type="scientific">uncultured marine virus</name>
    <dbReference type="NCBI Taxonomy" id="186617"/>
    <lineage>
        <taxon>Viruses</taxon>
        <taxon>environmental samples</taxon>
    </lineage>
</organism>
<proteinExistence type="predicted"/>
<dbReference type="EMBL" id="KR029577">
    <property type="protein sequence ID" value="AKH45984.1"/>
    <property type="molecule type" value="Genomic_DNA"/>
</dbReference>
<protein>
    <submittedName>
        <fullName evidence="1">Uncharacterized protein</fullName>
    </submittedName>
</protein>
<reference evidence="1" key="1">
    <citation type="journal article" date="2015" name="Front. Microbiol.">
        <title>Combining genomic sequencing methods to explore viral diversity and reveal potential virus-host interactions.</title>
        <authorList>
            <person name="Chow C.E."/>
            <person name="Winget D.M."/>
            <person name="White R.A.III."/>
            <person name="Hallam S.J."/>
            <person name="Suttle C.A."/>
        </authorList>
    </citation>
    <scope>NUCLEOTIDE SEQUENCE</scope>
    <source>
        <strain evidence="1">Anoxic3_1</strain>
    </source>
</reference>
<reference evidence="1" key="2">
    <citation type="submission" date="2015-03" db="EMBL/GenBank/DDBJ databases">
        <authorList>
            <person name="Chow C.-E.T."/>
            <person name="Winget D.M."/>
            <person name="White R.A.III."/>
            <person name="Hallam S.J."/>
            <person name="Suttle C.A."/>
        </authorList>
    </citation>
    <scope>NUCLEOTIDE SEQUENCE</scope>
    <source>
        <strain evidence="1">Anoxic3_1</strain>
    </source>
</reference>
<accession>A0A0F7L0E7</accession>
<name>A0A0F7L0E7_9VIRU</name>
<sequence>MRQKNRHQPSIALCGCAQISTKSGASTLQQTARNRVIRCDAGGDIALYASLKVELHLIGAQVFLAEIAKQTGHKLTSRYVCLSGCRVDRFHAVFCHARAKHRRGRPTAQPSARHIARANHERVVVRLVEPPSNTLEKLRAPL</sequence>
<evidence type="ECO:0000313" key="1">
    <source>
        <dbReference type="EMBL" id="AKH45984.1"/>
    </source>
</evidence>